<dbReference type="InterPro" id="IPR027417">
    <property type="entry name" value="P-loop_NTPase"/>
</dbReference>
<feature type="domain" description="PilB3-like C-terminal" evidence="1">
    <location>
        <begin position="4"/>
        <end position="67"/>
    </location>
</feature>
<dbReference type="EMBL" id="BARW01036532">
    <property type="protein sequence ID" value="GAJ18613.1"/>
    <property type="molecule type" value="Genomic_DNA"/>
</dbReference>
<name>X1UMB2_9ZZZZ</name>
<proteinExistence type="predicted"/>
<evidence type="ECO:0000259" key="1">
    <source>
        <dbReference type="Pfam" id="PF23989"/>
    </source>
</evidence>
<dbReference type="AlphaFoldDB" id="X1UMB2"/>
<accession>X1UMB2</accession>
<comment type="caution">
    <text evidence="2">The sequence shown here is derived from an EMBL/GenBank/DDBJ whole genome shotgun (WGS) entry which is preliminary data.</text>
</comment>
<organism evidence="2">
    <name type="scientific">marine sediment metagenome</name>
    <dbReference type="NCBI Taxonomy" id="412755"/>
    <lineage>
        <taxon>unclassified sequences</taxon>
        <taxon>metagenomes</taxon>
        <taxon>ecological metagenomes</taxon>
    </lineage>
</organism>
<dbReference type="Pfam" id="PF23989">
    <property type="entry name" value="PilB3_C"/>
    <property type="match status" value="1"/>
</dbReference>
<evidence type="ECO:0000313" key="2">
    <source>
        <dbReference type="EMBL" id="GAJ18613.1"/>
    </source>
</evidence>
<sequence>MPSSDTFNTNFESSYLLGQIALSLDLSVDYLINEMERRKDILMWMVNRNIRDYRSVYSVLNQYYNDPVHMHEKAIQSL</sequence>
<dbReference type="Gene3D" id="3.40.50.300">
    <property type="entry name" value="P-loop containing nucleotide triphosphate hydrolases"/>
    <property type="match status" value="1"/>
</dbReference>
<dbReference type="InterPro" id="IPR056571">
    <property type="entry name" value="PilB3-like_C"/>
</dbReference>
<gene>
    <name evidence="2" type="ORF">S12H4_56680</name>
</gene>
<protein>
    <recommendedName>
        <fullName evidence="1">PilB3-like C-terminal domain-containing protein</fullName>
    </recommendedName>
</protein>
<reference evidence="2" key="1">
    <citation type="journal article" date="2014" name="Front. Microbiol.">
        <title>High frequency of phylogenetically diverse reductive dehalogenase-homologous genes in deep subseafloor sedimentary metagenomes.</title>
        <authorList>
            <person name="Kawai M."/>
            <person name="Futagami T."/>
            <person name="Toyoda A."/>
            <person name="Takaki Y."/>
            <person name="Nishi S."/>
            <person name="Hori S."/>
            <person name="Arai W."/>
            <person name="Tsubouchi T."/>
            <person name="Morono Y."/>
            <person name="Uchiyama I."/>
            <person name="Ito T."/>
            <person name="Fujiyama A."/>
            <person name="Inagaki F."/>
            <person name="Takami H."/>
        </authorList>
    </citation>
    <scope>NUCLEOTIDE SEQUENCE</scope>
    <source>
        <strain evidence="2">Expedition CK06-06</strain>
    </source>
</reference>